<accession>A0A0C3Q167</accession>
<evidence type="ECO:0000256" key="2">
    <source>
        <dbReference type="SAM" id="MobiDB-lite"/>
    </source>
</evidence>
<dbReference type="EMBL" id="KN823617">
    <property type="protein sequence ID" value="KIO16261.1"/>
    <property type="molecule type" value="Genomic_DNA"/>
</dbReference>
<proteinExistence type="predicted"/>
<dbReference type="PROSITE" id="PS51253">
    <property type="entry name" value="HTH_CENPB"/>
    <property type="match status" value="1"/>
</dbReference>
<dbReference type="GO" id="GO:0003677">
    <property type="term" value="F:DNA binding"/>
    <property type="evidence" value="ECO:0007669"/>
    <property type="project" value="UniProtKB-KW"/>
</dbReference>
<dbReference type="Proteomes" id="UP000054248">
    <property type="component" value="Unassembled WGS sequence"/>
</dbReference>
<name>A0A0C3Q167_9AGAM</name>
<dbReference type="InterPro" id="IPR006600">
    <property type="entry name" value="HTH_CenpB_DNA-bd_dom"/>
</dbReference>
<dbReference type="Gene3D" id="1.10.10.60">
    <property type="entry name" value="Homeodomain-like"/>
    <property type="match status" value="1"/>
</dbReference>
<gene>
    <name evidence="4" type="ORF">M407DRAFT_12906</name>
</gene>
<dbReference type="PANTHER" id="PTHR19303">
    <property type="entry name" value="TRANSPOSON"/>
    <property type="match status" value="1"/>
</dbReference>
<dbReference type="STRING" id="1051891.A0A0C3Q167"/>
<dbReference type="Pfam" id="PF03184">
    <property type="entry name" value="DDE_1"/>
    <property type="match status" value="1"/>
</dbReference>
<feature type="compositionally biased region" description="Acidic residues" evidence="2">
    <location>
        <begin position="360"/>
        <end position="376"/>
    </location>
</feature>
<dbReference type="PANTHER" id="PTHR19303:SF73">
    <property type="entry name" value="PROTEIN PDC2"/>
    <property type="match status" value="1"/>
</dbReference>
<keyword evidence="1" id="KW-0238">DNA-binding</keyword>
<feature type="domain" description="HTH CENPB-type" evidence="3">
    <location>
        <begin position="50"/>
        <end position="124"/>
    </location>
</feature>
<dbReference type="InterPro" id="IPR004875">
    <property type="entry name" value="DDE_SF_endonuclease_dom"/>
</dbReference>
<reference evidence="5" key="2">
    <citation type="submission" date="2015-01" db="EMBL/GenBank/DDBJ databases">
        <title>Evolutionary Origins and Diversification of the Mycorrhizal Mutualists.</title>
        <authorList>
            <consortium name="DOE Joint Genome Institute"/>
            <consortium name="Mycorrhizal Genomics Consortium"/>
            <person name="Kohler A."/>
            <person name="Kuo A."/>
            <person name="Nagy L.G."/>
            <person name="Floudas D."/>
            <person name="Copeland A."/>
            <person name="Barry K.W."/>
            <person name="Cichocki N."/>
            <person name="Veneault-Fourrey C."/>
            <person name="LaButti K."/>
            <person name="Lindquist E.A."/>
            <person name="Lipzen A."/>
            <person name="Lundell T."/>
            <person name="Morin E."/>
            <person name="Murat C."/>
            <person name="Riley R."/>
            <person name="Ohm R."/>
            <person name="Sun H."/>
            <person name="Tunlid A."/>
            <person name="Henrissat B."/>
            <person name="Grigoriev I.V."/>
            <person name="Hibbett D.S."/>
            <person name="Martin F."/>
        </authorList>
    </citation>
    <scope>NUCLEOTIDE SEQUENCE [LARGE SCALE GENOMIC DNA]</scope>
    <source>
        <strain evidence="5">MUT 4182</strain>
    </source>
</reference>
<dbReference type="SUPFAM" id="SSF46689">
    <property type="entry name" value="Homeodomain-like"/>
    <property type="match status" value="1"/>
</dbReference>
<evidence type="ECO:0000313" key="4">
    <source>
        <dbReference type="EMBL" id="KIO16261.1"/>
    </source>
</evidence>
<dbReference type="AlphaFoldDB" id="A0A0C3Q167"/>
<reference evidence="4 5" key="1">
    <citation type="submission" date="2014-04" db="EMBL/GenBank/DDBJ databases">
        <authorList>
            <consortium name="DOE Joint Genome Institute"/>
            <person name="Kuo A."/>
            <person name="Girlanda M."/>
            <person name="Perotto S."/>
            <person name="Kohler A."/>
            <person name="Nagy L.G."/>
            <person name="Floudas D."/>
            <person name="Copeland A."/>
            <person name="Barry K.W."/>
            <person name="Cichocki N."/>
            <person name="Veneault-Fourrey C."/>
            <person name="LaButti K."/>
            <person name="Lindquist E.A."/>
            <person name="Lipzen A."/>
            <person name="Lundell T."/>
            <person name="Morin E."/>
            <person name="Murat C."/>
            <person name="Sun H."/>
            <person name="Tunlid A."/>
            <person name="Henrissat B."/>
            <person name="Grigoriev I.V."/>
            <person name="Hibbett D.S."/>
            <person name="Martin F."/>
            <person name="Nordberg H.P."/>
            <person name="Cantor M.N."/>
            <person name="Hua S.X."/>
        </authorList>
    </citation>
    <scope>NUCLEOTIDE SEQUENCE [LARGE SCALE GENOMIC DNA]</scope>
    <source>
        <strain evidence="4 5">MUT 4182</strain>
    </source>
</reference>
<evidence type="ECO:0000313" key="5">
    <source>
        <dbReference type="Proteomes" id="UP000054248"/>
    </source>
</evidence>
<dbReference type="Pfam" id="PF03221">
    <property type="entry name" value="HTH_Tnp_Tc5"/>
    <property type="match status" value="1"/>
</dbReference>
<protein>
    <recommendedName>
        <fullName evidence="3">HTH CENPB-type domain-containing protein</fullName>
    </recommendedName>
</protein>
<dbReference type="OrthoDB" id="162969at2759"/>
<feature type="region of interest" description="Disordered" evidence="2">
    <location>
        <begin position="354"/>
        <end position="381"/>
    </location>
</feature>
<dbReference type="GO" id="GO:0005634">
    <property type="term" value="C:nucleus"/>
    <property type="evidence" value="ECO:0007669"/>
    <property type="project" value="TreeGrafter"/>
</dbReference>
<dbReference type="InterPro" id="IPR009057">
    <property type="entry name" value="Homeodomain-like_sf"/>
</dbReference>
<dbReference type="InterPro" id="IPR050863">
    <property type="entry name" value="CenT-Element_Derived"/>
</dbReference>
<organism evidence="4 5">
    <name type="scientific">Tulasnella calospora MUT 4182</name>
    <dbReference type="NCBI Taxonomy" id="1051891"/>
    <lineage>
        <taxon>Eukaryota</taxon>
        <taxon>Fungi</taxon>
        <taxon>Dikarya</taxon>
        <taxon>Basidiomycota</taxon>
        <taxon>Agaricomycotina</taxon>
        <taxon>Agaricomycetes</taxon>
        <taxon>Cantharellales</taxon>
        <taxon>Tulasnellaceae</taxon>
        <taxon>Tulasnella</taxon>
    </lineage>
</organism>
<keyword evidence="5" id="KW-1185">Reference proteome</keyword>
<dbReference type="HOGENOM" id="CLU_018294_0_1_1"/>
<evidence type="ECO:0000256" key="1">
    <source>
        <dbReference type="ARBA" id="ARBA00023125"/>
    </source>
</evidence>
<evidence type="ECO:0000259" key="3">
    <source>
        <dbReference type="PROSITE" id="PS51253"/>
    </source>
</evidence>
<sequence length="442" mass="50198">MQDNPKLTQEAVAAYFWKKGFTTLDQSTISRIVRKAEAHREAAQTTGNLSFKQPRLVEFPAIEMALRAWVLQAPAKGIRITGDILHEKARRFAELEGIDSGQFLSLSNRWLDSFKQRHGLKQYRFHGEAGSTVEKDVEASRTRLRKITDKYPLHDILNMDETGLNDRIPLDRGLATAQYARKKVNKQRLTYALTTNANGSEVFPLLVIGHAQQPRCFQRKSGKDLGFDYWWNKKAWMTGSIFQGYLSNLNAKMKKEGRKVLLLVDNALSHIFNPDGLSHRAIEQEEAGEVDLYKIDQLQAMRLAAEAWDRVTGQTVANCWGHASILSPRDANGDPHKKGSLGDEEIMSQVLKDQQMERVEEGDEAEDSGGDLDETPEPVISPSEGMRYLHDLVQLFDSQKGPEFRKASHLIPKLLQHLNLAVEEAREQTKLTDYYFPWPESP</sequence>
<dbReference type="SMART" id="SM00674">
    <property type="entry name" value="CENPB"/>
    <property type="match status" value="1"/>
</dbReference>